<accession>A0A554XKB7</accession>
<dbReference type="InterPro" id="IPR029787">
    <property type="entry name" value="Nucleotide_cyclase"/>
</dbReference>
<comment type="subcellular location">
    <subcellularLocation>
        <location evidence="1">Cell membrane</location>
        <topology evidence="1">Multi-pass membrane protein</topology>
    </subcellularLocation>
</comment>
<dbReference type="PANTHER" id="PTHR44757:SF2">
    <property type="entry name" value="BIOFILM ARCHITECTURE MAINTENANCE PROTEIN MBAA"/>
    <property type="match status" value="1"/>
</dbReference>
<evidence type="ECO:0000256" key="1">
    <source>
        <dbReference type="ARBA" id="ARBA00004651"/>
    </source>
</evidence>
<dbReference type="InterPro" id="IPR052155">
    <property type="entry name" value="Biofilm_reg_signaling"/>
</dbReference>
<dbReference type="PANTHER" id="PTHR44757">
    <property type="entry name" value="DIGUANYLATE CYCLASE DGCP"/>
    <property type="match status" value="1"/>
</dbReference>
<dbReference type="GO" id="GO:0005886">
    <property type="term" value="C:plasma membrane"/>
    <property type="evidence" value="ECO:0007669"/>
    <property type="project" value="UniProtKB-SubCell"/>
</dbReference>
<dbReference type="Pfam" id="PF00563">
    <property type="entry name" value="EAL"/>
    <property type="match status" value="1"/>
</dbReference>
<dbReference type="EMBL" id="VJOO01000020">
    <property type="protein sequence ID" value="TSE36270.1"/>
    <property type="molecule type" value="Genomic_DNA"/>
</dbReference>
<dbReference type="PROSITE" id="PS50839">
    <property type="entry name" value="CHASE"/>
    <property type="match status" value="1"/>
</dbReference>
<dbReference type="InterPro" id="IPR007895">
    <property type="entry name" value="MASE1"/>
</dbReference>
<feature type="domain" description="EAL" evidence="8">
    <location>
        <begin position="718"/>
        <end position="979"/>
    </location>
</feature>
<keyword evidence="5 6" id="KW-0472">Membrane</keyword>
<gene>
    <name evidence="10" type="ORF">Tfont_01998</name>
</gene>
<dbReference type="RefSeq" id="WP_143969328.1">
    <property type="nucleotide sequence ID" value="NZ_VJOO01000020.1"/>
</dbReference>
<dbReference type="SUPFAM" id="SSF141868">
    <property type="entry name" value="EAL domain-like"/>
    <property type="match status" value="1"/>
</dbReference>
<dbReference type="Pfam" id="PF05231">
    <property type="entry name" value="MASE1"/>
    <property type="match status" value="1"/>
</dbReference>
<name>A0A554XKB7_9BURK</name>
<feature type="transmembrane region" description="Helical" evidence="6">
    <location>
        <begin position="134"/>
        <end position="159"/>
    </location>
</feature>
<feature type="transmembrane region" description="Helical" evidence="6">
    <location>
        <begin position="46"/>
        <end position="64"/>
    </location>
</feature>
<dbReference type="InterPro" id="IPR000160">
    <property type="entry name" value="GGDEF_dom"/>
</dbReference>
<dbReference type="CDD" id="cd01948">
    <property type="entry name" value="EAL"/>
    <property type="match status" value="1"/>
</dbReference>
<dbReference type="SMART" id="SM00267">
    <property type="entry name" value="GGDEF"/>
    <property type="match status" value="1"/>
</dbReference>
<dbReference type="PROSITE" id="PS50887">
    <property type="entry name" value="GGDEF"/>
    <property type="match status" value="1"/>
</dbReference>
<protein>
    <submittedName>
        <fullName evidence="10">Putative signaling protein</fullName>
    </submittedName>
</protein>
<keyword evidence="2" id="KW-1003">Cell membrane</keyword>
<dbReference type="CDD" id="cd01949">
    <property type="entry name" value="GGDEF"/>
    <property type="match status" value="1"/>
</dbReference>
<feature type="transmembrane region" description="Helical" evidence="6">
    <location>
        <begin position="20"/>
        <end position="40"/>
    </location>
</feature>
<evidence type="ECO:0000256" key="2">
    <source>
        <dbReference type="ARBA" id="ARBA00022475"/>
    </source>
</evidence>
<dbReference type="Gene3D" id="3.30.70.270">
    <property type="match status" value="1"/>
</dbReference>
<dbReference type="InterPro" id="IPR001633">
    <property type="entry name" value="EAL_dom"/>
</dbReference>
<keyword evidence="3 6" id="KW-0812">Transmembrane</keyword>
<evidence type="ECO:0000256" key="6">
    <source>
        <dbReference type="SAM" id="Phobius"/>
    </source>
</evidence>
<feature type="transmembrane region" description="Helical" evidence="6">
    <location>
        <begin position="93"/>
        <end position="114"/>
    </location>
</feature>
<feature type="transmembrane region" description="Helical" evidence="6">
    <location>
        <begin position="171"/>
        <end position="191"/>
    </location>
</feature>
<feature type="domain" description="CHASE" evidence="7">
    <location>
        <begin position="325"/>
        <end position="431"/>
    </location>
</feature>
<dbReference type="Gene3D" id="3.30.450.350">
    <property type="entry name" value="CHASE domain"/>
    <property type="match status" value="1"/>
</dbReference>
<sequence>MDVVAPAASTAPTRHGLRGVGCALITALAYLIGGWLALQLRVPPDYAIVVFFPAGVAAGAALVWGRWAWPGILAGALAVQILTHHSLGADWRHWAIVVPALGATAMAAVSAWAIRRWVGYPSTLDEPRLVLRLLFVVLPLGALLNASVAVPTLVARGVIAAADAWGQWASWWLGDSLGAVLVVPLMWVAFGEPRSAWQARRRGVGIPLALALLLAGGVVRLLADAQAQQLRLRAEQAGEQAAQTLQRRLDAQIDALEAMGQLMARAPTMGQDEFERAAELWLRRYPGTQNFTFNWRVSRADRPHYECCDPGWPIMARDATGRRFPAPDADEHMVITRLAPLATNQAARGLDILTFEPLRRATQRAIDSGRPQATEPFRLVQEQGSQRGIVVYHAVRAAHGSGEVLGIVSTAFRMGDVTQAGLEAVPLEGLALCLMDRDASPDNRRLAGPEGCERATSPDHLGARTEWPLRFAQRAWVLRLDTTEGFWRQNTADARMHLTASTAFLTVALLAAFLLVTTGQRRRVEQLVEQRTLELARSHASLIQLAHFDALTGLVNRSFWTEQAETVLSTARRSGQEVGIIFLDLDRFKHVNDSLGHAQGDRLLQTVATRLQACLRSRDVLGRFGGDEFIALLPWVKGRDGAATVARKIARTLDEPIELDGVQVRVGASLGVTVFPYDGSTVETLLRHADTAMYAAKAAGRNQWRFFEPSMHEHVSRRLALESALRQAVDDPQRGGLSLVYQPQIDADGRRLLGLEALLRWDDPTLGPISPAEFIGVAEDAGIIDRLGAWVLQTACRQLAAWHASADAPLFAQVRLAVNISPIEFARPGFLDHVRDALRDLGPATRLVELEITESLLVQAGADVTERMRALTQLGVELCLDDFGTGYSSLGYLQRLPIGKLKIDRSFVNGVPGDPDSAAIVRATLSMAHDLGLRVVAEGVETPEQRDFLRLHGCDAFQGWLYARAMAPAELLAWLRARQPVPA</sequence>
<evidence type="ECO:0000313" key="10">
    <source>
        <dbReference type="EMBL" id="TSE36270.1"/>
    </source>
</evidence>
<evidence type="ECO:0000313" key="11">
    <source>
        <dbReference type="Proteomes" id="UP000316388"/>
    </source>
</evidence>
<dbReference type="Proteomes" id="UP000316388">
    <property type="component" value="Unassembled WGS sequence"/>
</dbReference>
<dbReference type="AlphaFoldDB" id="A0A554XKB7"/>
<proteinExistence type="predicted"/>
<comment type="caution">
    <text evidence="10">The sequence shown here is derived from an EMBL/GenBank/DDBJ whole genome shotgun (WGS) entry which is preliminary data.</text>
</comment>
<evidence type="ECO:0000259" key="9">
    <source>
        <dbReference type="PROSITE" id="PS50887"/>
    </source>
</evidence>
<dbReference type="PROSITE" id="PS50883">
    <property type="entry name" value="EAL"/>
    <property type="match status" value="1"/>
</dbReference>
<dbReference type="Pfam" id="PF00990">
    <property type="entry name" value="GGDEF"/>
    <property type="match status" value="1"/>
</dbReference>
<dbReference type="Pfam" id="PF03924">
    <property type="entry name" value="CHASE"/>
    <property type="match status" value="1"/>
</dbReference>
<dbReference type="SUPFAM" id="SSF55073">
    <property type="entry name" value="Nucleotide cyclase"/>
    <property type="match status" value="1"/>
</dbReference>
<evidence type="ECO:0000259" key="8">
    <source>
        <dbReference type="PROSITE" id="PS50883"/>
    </source>
</evidence>
<feature type="transmembrane region" description="Helical" evidence="6">
    <location>
        <begin position="203"/>
        <end position="223"/>
    </location>
</feature>
<reference evidence="10 11" key="1">
    <citation type="submission" date="2019-07" db="EMBL/GenBank/DDBJ databases">
        <title>Tepidimonas fonticaldi AT-A2 draft genome.</title>
        <authorList>
            <person name="Da Costa M.S."/>
            <person name="Froufe H.J.C."/>
            <person name="Egas C."/>
            <person name="Albuquerque L."/>
        </authorList>
    </citation>
    <scope>NUCLEOTIDE SEQUENCE [LARGE SCALE GENOMIC DNA]</scope>
    <source>
        <strain evidence="10 11">AT-A2</strain>
    </source>
</reference>
<dbReference type="Gene3D" id="3.20.20.450">
    <property type="entry name" value="EAL domain"/>
    <property type="match status" value="1"/>
</dbReference>
<dbReference type="InterPro" id="IPR035919">
    <property type="entry name" value="EAL_sf"/>
</dbReference>
<dbReference type="InterPro" id="IPR043128">
    <property type="entry name" value="Rev_trsase/Diguanyl_cyclase"/>
</dbReference>
<dbReference type="FunFam" id="3.30.70.270:FF:000001">
    <property type="entry name" value="Diguanylate cyclase domain protein"/>
    <property type="match status" value="1"/>
</dbReference>
<feature type="domain" description="GGDEF" evidence="9">
    <location>
        <begin position="576"/>
        <end position="709"/>
    </location>
</feature>
<evidence type="ECO:0000256" key="3">
    <source>
        <dbReference type="ARBA" id="ARBA00022692"/>
    </source>
</evidence>
<dbReference type="InterPro" id="IPR006189">
    <property type="entry name" value="CHASE_dom"/>
</dbReference>
<organism evidence="10 11">
    <name type="scientific">Tepidimonas fonticaldi</name>
    <dbReference type="NCBI Taxonomy" id="1101373"/>
    <lineage>
        <taxon>Bacteria</taxon>
        <taxon>Pseudomonadati</taxon>
        <taxon>Pseudomonadota</taxon>
        <taxon>Betaproteobacteria</taxon>
        <taxon>Burkholderiales</taxon>
        <taxon>Tepidimonas</taxon>
    </lineage>
</organism>
<dbReference type="GO" id="GO:0003824">
    <property type="term" value="F:catalytic activity"/>
    <property type="evidence" value="ECO:0007669"/>
    <property type="project" value="UniProtKB-ARBA"/>
</dbReference>
<evidence type="ECO:0000259" key="7">
    <source>
        <dbReference type="PROSITE" id="PS50839"/>
    </source>
</evidence>
<dbReference type="SMART" id="SM00052">
    <property type="entry name" value="EAL"/>
    <property type="match status" value="1"/>
</dbReference>
<evidence type="ECO:0000256" key="4">
    <source>
        <dbReference type="ARBA" id="ARBA00022989"/>
    </source>
</evidence>
<dbReference type="NCBIfam" id="TIGR00254">
    <property type="entry name" value="GGDEF"/>
    <property type="match status" value="1"/>
</dbReference>
<dbReference type="SMART" id="SM01079">
    <property type="entry name" value="CHASE"/>
    <property type="match status" value="1"/>
</dbReference>
<keyword evidence="4 6" id="KW-1133">Transmembrane helix</keyword>
<dbReference type="GO" id="GO:0007165">
    <property type="term" value="P:signal transduction"/>
    <property type="evidence" value="ECO:0007669"/>
    <property type="project" value="UniProtKB-ARBA"/>
</dbReference>
<evidence type="ECO:0000256" key="5">
    <source>
        <dbReference type="ARBA" id="ARBA00023136"/>
    </source>
</evidence>
<dbReference type="InterPro" id="IPR042240">
    <property type="entry name" value="CHASE_sf"/>
</dbReference>